<dbReference type="EMBL" id="KB445816">
    <property type="protein sequence ID" value="EMD31723.1"/>
    <property type="molecule type" value="Genomic_DNA"/>
</dbReference>
<name>M2Q4J2_CERS8</name>
<proteinExistence type="predicted"/>
<sequence>MCIEGIFRIALVRGAHVMPTHSVVLAHSEPLRFRPPSSCHSSSPDLIVSNSIMAHSARSPVHIARATHARRSNSSYNSTPSPLGTSGAAHSLVEPPMKHLSIALDELSRCGIELYVSSRQALSRTGPALGELQRGELPSYGCHVRLLARSNLCLRTANGFSGDRLHLSPPIAVRQHLA</sequence>
<dbReference type="Proteomes" id="UP000016930">
    <property type="component" value="Unassembled WGS sequence"/>
</dbReference>
<accession>M2Q4J2</accession>
<organism evidence="2 3">
    <name type="scientific">Ceriporiopsis subvermispora (strain B)</name>
    <name type="common">White-rot fungus</name>
    <name type="synonym">Gelatoporia subvermispora</name>
    <dbReference type="NCBI Taxonomy" id="914234"/>
    <lineage>
        <taxon>Eukaryota</taxon>
        <taxon>Fungi</taxon>
        <taxon>Dikarya</taxon>
        <taxon>Basidiomycota</taxon>
        <taxon>Agaricomycotina</taxon>
        <taxon>Agaricomycetes</taxon>
        <taxon>Polyporales</taxon>
        <taxon>Gelatoporiaceae</taxon>
        <taxon>Gelatoporia</taxon>
    </lineage>
</organism>
<feature type="compositionally biased region" description="Polar residues" evidence="1">
    <location>
        <begin position="72"/>
        <end position="84"/>
    </location>
</feature>
<dbReference type="AlphaFoldDB" id="M2Q4J2"/>
<keyword evidence="3" id="KW-1185">Reference proteome</keyword>
<evidence type="ECO:0000313" key="2">
    <source>
        <dbReference type="EMBL" id="EMD31723.1"/>
    </source>
</evidence>
<evidence type="ECO:0000313" key="3">
    <source>
        <dbReference type="Proteomes" id="UP000016930"/>
    </source>
</evidence>
<feature type="region of interest" description="Disordered" evidence="1">
    <location>
        <begin position="68"/>
        <end position="90"/>
    </location>
</feature>
<protein>
    <submittedName>
        <fullName evidence="2">Uncharacterized protein</fullName>
    </submittedName>
</protein>
<dbReference type="HOGENOM" id="CLU_1510408_0_0_1"/>
<evidence type="ECO:0000256" key="1">
    <source>
        <dbReference type="SAM" id="MobiDB-lite"/>
    </source>
</evidence>
<reference evidence="2 3" key="1">
    <citation type="journal article" date="2012" name="Proc. Natl. Acad. Sci. U.S.A.">
        <title>Comparative genomics of Ceriporiopsis subvermispora and Phanerochaete chrysosporium provide insight into selective ligninolysis.</title>
        <authorList>
            <person name="Fernandez-Fueyo E."/>
            <person name="Ruiz-Duenas F.J."/>
            <person name="Ferreira P."/>
            <person name="Floudas D."/>
            <person name="Hibbett D.S."/>
            <person name="Canessa P."/>
            <person name="Larrondo L.F."/>
            <person name="James T.Y."/>
            <person name="Seelenfreund D."/>
            <person name="Lobos S."/>
            <person name="Polanco R."/>
            <person name="Tello M."/>
            <person name="Honda Y."/>
            <person name="Watanabe T."/>
            <person name="Watanabe T."/>
            <person name="Ryu J.S."/>
            <person name="Kubicek C.P."/>
            <person name="Schmoll M."/>
            <person name="Gaskell J."/>
            <person name="Hammel K.E."/>
            <person name="St John F.J."/>
            <person name="Vanden Wymelenberg A."/>
            <person name="Sabat G."/>
            <person name="Splinter BonDurant S."/>
            <person name="Syed K."/>
            <person name="Yadav J.S."/>
            <person name="Doddapaneni H."/>
            <person name="Subramanian V."/>
            <person name="Lavin J.L."/>
            <person name="Oguiza J.A."/>
            <person name="Perez G."/>
            <person name="Pisabarro A.G."/>
            <person name="Ramirez L."/>
            <person name="Santoyo F."/>
            <person name="Master E."/>
            <person name="Coutinho P.M."/>
            <person name="Henrissat B."/>
            <person name="Lombard V."/>
            <person name="Magnuson J.K."/>
            <person name="Kuees U."/>
            <person name="Hori C."/>
            <person name="Igarashi K."/>
            <person name="Samejima M."/>
            <person name="Held B.W."/>
            <person name="Barry K.W."/>
            <person name="LaButti K.M."/>
            <person name="Lapidus A."/>
            <person name="Lindquist E.A."/>
            <person name="Lucas S.M."/>
            <person name="Riley R."/>
            <person name="Salamov A.A."/>
            <person name="Hoffmeister D."/>
            <person name="Schwenk D."/>
            <person name="Hadar Y."/>
            <person name="Yarden O."/>
            <person name="de Vries R.P."/>
            <person name="Wiebenga A."/>
            <person name="Stenlid J."/>
            <person name="Eastwood D."/>
            <person name="Grigoriev I.V."/>
            <person name="Berka R.M."/>
            <person name="Blanchette R.A."/>
            <person name="Kersten P."/>
            <person name="Martinez A.T."/>
            <person name="Vicuna R."/>
            <person name="Cullen D."/>
        </authorList>
    </citation>
    <scope>NUCLEOTIDE SEQUENCE [LARGE SCALE GENOMIC DNA]</scope>
    <source>
        <strain evidence="2 3">B</strain>
    </source>
</reference>
<gene>
    <name evidence="2" type="ORF">CERSUDRAFT_119581</name>
</gene>